<dbReference type="Gene3D" id="3.40.50.1820">
    <property type="entry name" value="alpha/beta hydrolase"/>
    <property type="match status" value="1"/>
</dbReference>
<dbReference type="Gene3D" id="2.60.120.260">
    <property type="entry name" value="Galactose-binding domain-like"/>
    <property type="match status" value="1"/>
</dbReference>
<name>A0ABV6LFF1_9SPHI</name>
<accession>A0ABV6LFF1</accession>
<feature type="chain" id="PRO_5045258238" evidence="2">
    <location>
        <begin position="19"/>
        <end position="616"/>
    </location>
</feature>
<evidence type="ECO:0000313" key="5">
    <source>
        <dbReference type="Proteomes" id="UP001589828"/>
    </source>
</evidence>
<dbReference type="Pfam" id="PF02129">
    <property type="entry name" value="Peptidase_S15"/>
    <property type="match status" value="1"/>
</dbReference>
<comment type="caution">
    <text evidence="4">The sequence shown here is derived from an EMBL/GenBank/DDBJ whole genome shotgun (WGS) entry which is preliminary data.</text>
</comment>
<organism evidence="4 5">
    <name type="scientific">Mucilaginibacter angelicae</name>
    <dbReference type="NCBI Taxonomy" id="869718"/>
    <lineage>
        <taxon>Bacteria</taxon>
        <taxon>Pseudomonadati</taxon>
        <taxon>Bacteroidota</taxon>
        <taxon>Sphingobacteriia</taxon>
        <taxon>Sphingobacteriales</taxon>
        <taxon>Sphingobacteriaceae</taxon>
        <taxon>Mucilaginibacter</taxon>
    </lineage>
</organism>
<dbReference type="PANTHER" id="PTHR22946:SF9">
    <property type="entry name" value="POLYKETIDE TRANSFERASE AF380"/>
    <property type="match status" value="1"/>
</dbReference>
<dbReference type="Pfam" id="PF08530">
    <property type="entry name" value="PepX_C"/>
    <property type="match status" value="1"/>
</dbReference>
<dbReference type="InterPro" id="IPR050261">
    <property type="entry name" value="FrsA_esterase"/>
</dbReference>
<keyword evidence="1 4" id="KW-0378">Hydrolase</keyword>
<dbReference type="InterPro" id="IPR013736">
    <property type="entry name" value="Xaa-Pro_dipept_C"/>
</dbReference>
<keyword evidence="5" id="KW-1185">Reference proteome</keyword>
<dbReference type="SUPFAM" id="SSF53474">
    <property type="entry name" value="alpha/beta-Hydrolases"/>
    <property type="match status" value="1"/>
</dbReference>
<dbReference type="EMBL" id="JBHLTS010000078">
    <property type="protein sequence ID" value="MFC0518197.1"/>
    <property type="molecule type" value="Genomic_DNA"/>
</dbReference>
<dbReference type="Proteomes" id="UP001589828">
    <property type="component" value="Unassembled WGS sequence"/>
</dbReference>
<dbReference type="Gene3D" id="1.10.3020.10">
    <property type="entry name" value="alpha-amino acid ester hydrolase ( Helical cap domain)"/>
    <property type="match status" value="1"/>
</dbReference>
<feature type="domain" description="Xaa-Pro dipeptidyl-peptidase C-terminal" evidence="3">
    <location>
        <begin position="356"/>
        <end position="597"/>
    </location>
</feature>
<evidence type="ECO:0000259" key="3">
    <source>
        <dbReference type="SMART" id="SM00939"/>
    </source>
</evidence>
<dbReference type="SUPFAM" id="SSF49785">
    <property type="entry name" value="Galactose-binding domain-like"/>
    <property type="match status" value="1"/>
</dbReference>
<evidence type="ECO:0000256" key="1">
    <source>
        <dbReference type="ARBA" id="ARBA00022801"/>
    </source>
</evidence>
<keyword evidence="2" id="KW-0732">Signal</keyword>
<dbReference type="NCBIfam" id="TIGR00976">
    <property type="entry name" value="CocE_NonD"/>
    <property type="match status" value="1"/>
</dbReference>
<sequence>MKKTVLLALFLFPLIAAAQNPDSTWFVNNFTKKEVSIPMRDGAKLFTSVYVPNDKSEKHPILITRTPYSCAPYGKDYRAYWRNFMLNYCKEGYIMVIQDIRGRWMSEGTFEVVRPFNPNKKTNKDIDEASDTYDTIDWLVKNIDNNNGKVGVTGISFPGFYATMAALSGHPALKAVSPQAPVTDRFFGDDDHHNGVLFLMDAFDFHAGFGFSQPRPQPTTKPAKTFNIPDYDNYAWYLNMGALPNFTKVTGDSLKFWSDMMNHPNFDAWWKARDARSGIKNVKPAMLIVGGLFDAEDGYGTWNTYQALVKQSPATKSNLVIGPWYHGQWASRDGTHLGNINFGSKTNDWYTTNIEIPFFNYYLKGKGNIDTLSKATIFFSGENKWKTFKQWPPADVTETPVYIEPNGKLSFQDMPSFRASTDSYVSDPAKPVPYAEKVHYYRTREYMTDDQRFAARRTDVLVYNTDTLTEDLTLAGPVVADLLVSISNTDADFVVKLIDVFPENAGTDPVTKYPMGGYQMLVRAEIMRGRYRNSFSAPEAFVPGKPAQVKFTLPDVAHTFKKGHKLMIQVQSSWFPLADRNPQQFIDIYHAKDSDFVKETINVYHNSSKVILPVMN</sequence>
<dbReference type="InterPro" id="IPR008979">
    <property type="entry name" value="Galactose-bd-like_sf"/>
</dbReference>
<feature type="signal peptide" evidence="2">
    <location>
        <begin position="1"/>
        <end position="18"/>
    </location>
</feature>
<proteinExistence type="predicted"/>
<evidence type="ECO:0000256" key="2">
    <source>
        <dbReference type="SAM" id="SignalP"/>
    </source>
</evidence>
<dbReference type="InterPro" id="IPR005674">
    <property type="entry name" value="CocE/Ser_esterase"/>
</dbReference>
<dbReference type="PANTHER" id="PTHR22946">
    <property type="entry name" value="DIENELACTONE HYDROLASE DOMAIN-CONTAINING PROTEIN-RELATED"/>
    <property type="match status" value="1"/>
</dbReference>
<dbReference type="RefSeq" id="WP_377025924.1">
    <property type="nucleotide sequence ID" value="NZ_JBHLTS010000078.1"/>
</dbReference>
<dbReference type="InterPro" id="IPR029058">
    <property type="entry name" value="AB_hydrolase_fold"/>
</dbReference>
<evidence type="ECO:0000313" key="4">
    <source>
        <dbReference type="EMBL" id="MFC0518197.1"/>
    </source>
</evidence>
<dbReference type="InterPro" id="IPR000383">
    <property type="entry name" value="Xaa-Pro-like_dom"/>
</dbReference>
<gene>
    <name evidence="4" type="ORF">ACFFGT_28540</name>
</gene>
<reference evidence="4 5" key="1">
    <citation type="submission" date="2024-09" db="EMBL/GenBank/DDBJ databases">
        <authorList>
            <person name="Sun Q."/>
            <person name="Mori K."/>
        </authorList>
    </citation>
    <scope>NUCLEOTIDE SEQUENCE [LARGE SCALE GENOMIC DNA]</scope>
    <source>
        <strain evidence="4 5">NCAIM B.02415</strain>
    </source>
</reference>
<dbReference type="SMART" id="SM00939">
    <property type="entry name" value="PepX_C"/>
    <property type="match status" value="1"/>
</dbReference>
<protein>
    <submittedName>
        <fullName evidence="4">CocE/NonD family hydrolase</fullName>
    </submittedName>
</protein>
<dbReference type="GO" id="GO:0016787">
    <property type="term" value="F:hydrolase activity"/>
    <property type="evidence" value="ECO:0007669"/>
    <property type="project" value="UniProtKB-KW"/>
</dbReference>